<dbReference type="Proteomes" id="UP000624325">
    <property type="component" value="Unassembled WGS sequence"/>
</dbReference>
<dbReference type="Pfam" id="PF13490">
    <property type="entry name" value="zf-HC2"/>
    <property type="match status" value="1"/>
</dbReference>
<evidence type="ECO:0000259" key="4">
    <source>
        <dbReference type="Pfam" id="PF13490"/>
    </source>
</evidence>
<evidence type="ECO:0000256" key="1">
    <source>
        <dbReference type="ARBA" id="ARBA00023015"/>
    </source>
</evidence>
<feature type="domain" description="Putative zinc-finger" evidence="4">
    <location>
        <begin position="4"/>
        <end position="38"/>
    </location>
</feature>
<comment type="caution">
    <text evidence="5">The sequence shown here is derived from an EMBL/GenBank/DDBJ whole genome shotgun (WGS) entry which is preliminary data.</text>
</comment>
<gene>
    <name evidence="5" type="ORF">Air01nite_00050</name>
</gene>
<evidence type="ECO:0000313" key="6">
    <source>
        <dbReference type="Proteomes" id="UP000624325"/>
    </source>
</evidence>
<evidence type="ECO:0000256" key="3">
    <source>
        <dbReference type="SAM" id="Phobius"/>
    </source>
</evidence>
<dbReference type="Gene3D" id="1.10.10.1320">
    <property type="entry name" value="Anti-sigma factor, zinc-finger domain"/>
    <property type="match status" value="1"/>
</dbReference>
<proteinExistence type="predicted"/>
<sequence>MGDCTTVRPVLPELALGALGGDERADALRHVASCGACARELERLADVADGLLALAAPAEPPAGFESVVLARMTGAPRRPPRRRRVLALAAGAVAVALAGATAGAAVVHRAGGDDRLLADQYRRVLATADGQHLRALALTTAAGDPSAGTVFLYQGRPSWMLVAIADAPVDGAYRTVVTYAGGASRDAGFCQVTDGTGTTAYPLRAPVAEVAAVTLTAPDGTTLHAS</sequence>
<keyword evidence="3" id="KW-1133">Transmembrane helix</keyword>
<evidence type="ECO:0000313" key="5">
    <source>
        <dbReference type="EMBL" id="GIF53910.1"/>
    </source>
</evidence>
<keyword evidence="2" id="KW-0804">Transcription</keyword>
<reference evidence="5 6" key="1">
    <citation type="submission" date="2021-01" db="EMBL/GenBank/DDBJ databases">
        <title>Whole genome shotgun sequence of Asanoa iriomotensis NBRC 100142.</title>
        <authorList>
            <person name="Komaki H."/>
            <person name="Tamura T."/>
        </authorList>
    </citation>
    <scope>NUCLEOTIDE SEQUENCE [LARGE SCALE GENOMIC DNA]</scope>
    <source>
        <strain evidence="5 6">NBRC 100142</strain>
    </source>
</reference>
<feature type="transmembrane region" description="Helical" evidence="3">
    <location>
        <begin position="85"/>
        <end position="107"/>
    </location>
</feature>
<protein>
    <recommendedName>
        <fullName evidence="4">Putative zinc-finger domain-containing protein</fullName>
    </recommendedName>
</protein>
<dbReference type="InterPro" id="IPR041916">
    <property type="entry name" value="Anti_sigma_zinc_sf"/>
</dbReference>
<dbReference type="RefSeq" id="WP_203699653.1">
    <property type="nucleotide sequence ID" value="NZ_BONC01000001.1"/>
</dbReference>
<accession>A0ABQ4BTR5</accession>
<keyword evidence="6" id="KW-1185">Reference proteome</keyword>
<dbReference type="InterPro" id="IPR027383">
    <property type="entry name" value="Znf_put"/>
</dbReference>
<keyword evidence="3" id="KW-0472">Membrane</keyword>
<dbReference type="EMBL" id="BONC01000001">
    <property type="protein sequence ID" value="GIF53910.1"/>
    <property type="molecule type" value="Genomic_DNA"/>
</dbReference>
<keyword evidence="3" id="KW-0812">Transmembrane</keyword>
<keyword evidence="1" id="KW-0805">Transcription regulation</keyword>
<name>A0ABQ4BTR5_9ACTN</name>
<organism evidence="5 6">
    <name type="scientific">Asanoa iriomotensis</name>
    <dbReference type="NCBI Taxonomy" id="234613"/>
    <lineage>
        <taxon>Bacteria</taxon>
        <taxon>Bacillati</taxon>
        <taxon>Actinomycetota</taxon>
        <taxon>Actinomycetes</taxon>
        <taxon>Micromonosporales</taxon>
        <taxon>Micromonosporaceae</taxon>
        <taxon>Asanoa</taxon>
    </lineage>
</organism>
<evidence type="ECO:0000256" key="2">
    <source>
        <dbReference type="ARBA" id="ARBA00023163"/>
    </source>
</evidence>